<keyword evidence="2" id="KW-1185">Reference proteome</keyword>
<dbReference type="InterPro" id="IPR051159">
    <property type="entry name" value="Hexapeptide_acetyltransf"/>
</dbReference>
<evidence type="ECO:0000313" key="2">
    <source>
        <dbReference type="Proteomes" id="UP000662770"/>
    </source>
</evidence>
<accession>A0ABX7QMM6</accession>
<protein>
    <recommendedName>
        <fullName evidence="3">Acetyltransferase (Isoleucine patch superfamily)</fullName>
    </recommendedName>
</protein>
<sequence>MDSLFFFLHKAMSKVRSKVFSFVYNAPISSVGRGSKIIGRKAIGINGEIRLGDNCLIQAITEYRGQSFEPQLQIGSHLMLSDRVRISCAYKITIERDTLIGSNVYIGDHSHGTLNVDKLDIAIPPYMRALDDFKEVFIGERVWIGNGVVVLAGAHICAGSIVAANAVVKDQYYRPCVIGGVPAKVIKYLN</sequence>
<dbReference type="Pfam" id="PF14602">
    <property type="entry name" value="Hexapep_2"/>
    <property type="match status" value="1"/>
</dbReference>
<dbReference type="EMBL" id="CP071503">
    <property type="protein sequence ID" value="QSX32686.1"/>
    <property type="molecule type" value="Genomic_DNA"/>
</dbReference>
<dbReference type="Proteomes" id="UP000662770">
    <property type="component" value="Chromosome"/>
</dbReference>
<dbReference type="Pfam" id="PF00132">
    <property type="entry name" value="Hexapep"/>
    <property type="match status" value="1"/>
</dbReference>
<dbReference type="Gene3D" id="2.160.10.10">
    <property type="entry name" value="Hexapeptide repeat proteins"/>
    <property type="match status" value="1"/>
</dbReference>
<dbReference type="CDD" id="cd04647">
    <property type="entry name" value="LbH_MAT_like"/>
    <property type="match status" value="1"/>
</dbReference>
<dbReference type="InterPro" id="IPR001451">
    <property type="entry name" value="Hexapep"/>
</dbReference>
<reference evidence="1 2" key="1">
    <citation type="submission" date="2021-03" db="EMBL/GenBank/DDBJ databases">
        <title>Novel species identification of genus Shewanella.</title>
        <authorList>
            <person name="Liu G."/>
            <person name="Zhang Q."/>
        </authorList>
    </citation>
    <scope>NUCLEOTIDE SEQUENCE [LARGE SCALE GENOMIC DNA]</scope>
    <source>
        <strain evidence="1 2">FJAT-51800</strain>
    </source>
</reference>
<dbReference type="PANTHER" id="PTHR23416:SF78">
    <property type="entry name" value="LIPOPOLYSACCHARIDE BIOSYNTHESIS O-ACETYL TRANSFERASE WBBJ-RELATED"/>
    <property type="match status" value="1"/>
</dbReference>
<proteinExistence type="predicted"/>
<dbReference type="PANTHER" id="PTHR23416">
    <property type="entry name" value="SIALIC ACID SYNTHASE-RELATED"/>
    <property type="match status" value="1"/>
</dbReference>
<evidence type="ECO:0000313" key="1">
    <source>
        <dbReference type="EMBL" id="QSX32686.1"/>
    </source>
</evidence>
<dbReference type="RefSeq" id="WP_207353927.1">
    <property type="nucleotide sequence ID" value="NZ_CP071503.1"/>
</dbReference>
<name>A0ABX7QMM6_9GAMM</name>
<dbReference type="InterPro" id="IPR011004">
    <property type="entry name" value="Trimer_LpxA-like_sf"/>
</dbReference>
<gene>
    <name evidence="1" type="ORF">JYB87_13120</name>
</gene>
<dbReference type="SUPFAM" id="SSF51161">
    <property type="entry name" value="Trimeric LpxA-like enzymes"/>
    <property type="match status" value="1"/>
</dbReference>
<organism evidence="1 2">
    <name type="scientific">Shewanella avicenniae</name>
    <dbReference type="NCBI Taxonomy" id="2814294"/>
    <lineage>
        <taxon>Bacteria</taxon>
        <taxon>Pseudomonadati</taxon>
        <taxon>Pseudomonadota</taxon>
        <taxon>Gammaproteobacteria</taxon>
        <taxon>Alteromonadales</taxon>
        <taxon>Shewanellaceae</taxon>
        <taxon>Shewanella</taxon>
    </lineage>
</organism>
<evidence type="ECO:0008006" key="3">
    <source>
        <dbReference type="Google" id="ProtNLM"/>
    </source>
</evidence>